<evidence type="ECO:0000313" key="10">
    <source>
        <dbReference type="EMBL" id="MDQ0391301.1"/>
    </source>
</evidence>
<evidence type="ECO:0000256" key="6">
    <source>
        <dbReference type="ARBA" id="ARBA00022989"/>
    </source>
</evidence>
<keyword evidence="7 9" id="KW-0472">Membrane</keyword>
<feature type="transmembrane region" description="Helical" evidence="9">
    <location>
        <begin position="12"/>
        <end position="30"/>
    </location>
</feature>
<keyword evidence="6 9" id="KW-1133">Transmembrane helix</keyword>
<evidence type="ECO:0000313" key="11">
    <source>
        <dbReference type="Proteomes" id="UP001237448"/>
    </source>
</evidence>
<dbReference type="Pfam" id="PF02653">
    <property type="entry name" value="BPD_transp_2"/>
    <property type="match status" value="1"/>
</dbReference>
<dbReference type="InterPro" id="IPR001851">
    <property type="entry name" value="ABC_transp_permease"/>
</dbReference>
<dbReference type="PANTHER" id="PTHR11795">
    <property type="entry name" value="BRANCHED-CHAIN AMINO ACID TRANSPORT SYSTEM PERMEASE PROTEIN LIVH"/>
    <property type="match status" value="1"/>
</dbReference>
<proteinExistence type="inferred from homology"/>
<keyword evidence="3" id="KW-1003">Cell membrane</keyword>
<feature type="transmembrane region" description="Helical" evidence="9">
    <location>
        <begin position="94"/>
        <end position="113"/>
    </location>
</feature>
<comment type="subcellular location">
    <subcellularLocation>
        <location evidence="1">Cell membrane</location>
        <topology evidence="1">Multi-pass membrane protein</topology>
    </subcellularLocation>
</comment>
<evidence type="ECO:0000256" key="2">
    <source>
        <dbReference type="ARBA" id="ARBA00022448"/>
    </source>
</evidence>
<feature type="transmembrane region" description="Helical" evidence="9">
    <location>
        <begin position="133"/>
        <end position="157"/>
    </location>
</feature>
<evidence type="ECO:0000256" key="3">
    <source>
        <dbReference type="ARBA" id="ARBA00022475"/>
    </source>
</evidence>
<dbReference type="PANTHER" id="PTHR11795:SF445">
    <property type="entry name" value="AMINO ACID ABC TRANSPORTER PERMEASE PROTEIN"/>
    <property type="match status" value="1"/>
</dbReference>
<feature type="transmembrane region" description="Helical" evidence="9">
    <location>
        <begin position="185"/>
        <end position="209"/>
    </location>
</feature>
<feature type="transmembrane region" description="Helical" evidence="9">
    <location>
        <begin position="252"/>
        <end position="275"/>
    </location>
</feature>
<evidence type="ECO:0000256" key="7">
    <source>
        <dbReference type="ARBA" id="ARBA00023136"/>
    </source>
</evidence>
<evidence type="ECO:0000256" key="9">
    <source>
        <dbReference type="SAM" id="Phobius"/>
    </source>
</evidence>
<feature type="transmembrane region" description="Helical" evidence="9">
    <location>
        <begin position="221"/>
        <end position="245"/>
    </location>
</feature>
<keyword evidence="11" id="KW-1185">Reference proteome</keyword>
<dbReference type="EMBL" id="JAUSVK010000001">
    <property type="protein sequence ID" value="MDQ0391301.1"/>
    <property type="molecule type" value="Genomic_DNA"/>
</dbReference>
<comment type="caution">
    <text evidence="10">The sequence shown here is derived from an EMBL/GenBank/DDBJ whole genome shotgun (WGS) entry which is preliminary data.</text>
</comment>
<evidence type="ECO:0000256" key="4">
    <source>
        <dbReference type="ARBA" id="ARBA00022692"/>
    </source>
</evidence>
<dbReference type="InterPro" id="IPR052157">
    <property type="entry name" value="BCAA_transport_permease"/>
</dbReference>
<evidence type="ECO:0000256" key="5">
    <source>
        <dbReference type="ARBA" id="ARBA00022970"/>
    </source>
</evidence>
<organism evidence="10 11">
    <name type="scientific">Labrys monachus</name>
    <dbReference type="NCBI Taxonomy" id="217067"/>
    <lineage>
        <taxon>Bacteria</taxon>
        <taxon>Pseudomonadati</taxon>
        <taxon>Pseudomonadota</taxon>
        <taxon>Alphaproteobacteria</taxon>
        <taxon>Hyphomicrobiales</taxon>
        <taxon>Xanthobacteraceae</taxon>
        <taxon>Labrys</taxon>
    </lineage>
</organism>
<feature type="transmembrane region" description="Helical" evidence="9">
    <location>
        <begin position="37"/>
        <end position="55"/>
    </location>
</feature>
<dbReference type="CDD" id="cd06582">
    <property type="entry name" value="TM_PBP1_LivH_like"/>
    <property type="match status" value="1"/>
</dbReference>
<protein>
    <submittedName>
        <fullName evidence="10">Branched-chain amino acid transport system permease protein</fullName>
    </submittedName>
</protein>
<dbReference type="RefSeq" id="WP_307423389.1">
    <property type="nucleotide sequence ID" value="NZ_JAUSVK010000001.1"/>
</dbReference>
<sequence>MHLLVQQLINGALLGAMFALMSIGLSMVFGIMKTANFAYGALYMLGGYVAYWASVLLHAPLVAVIAIAFVVMFGAGVLVEIVGFQRLRHNEDATLIFGLGLALVIRGGAVLAWGSQTRFIGDNVQPSIEIASFIIPAARLWAGIASLVLIGLVYLLVSRTAWGRAARAVSDNARRAALLGINTRSYYWVVFGLGTGISAVACVFLVPVFSLSPAVDDSALYTAFAVVILGGLGSIGGCLVAGTILGVVTTLAFGYTVSTIAPIFPLLVLILTLIFRPQGLFGKKGRLA</sequence>
<name>A0ABU0F9K6_9HYPH</name>
<gene>
    <name evidence="10" type="ORF">J3R73_001093</name>
</gene>
<evidence type="ECO:0000256" key="1">
    <source>
        <dbReference type="ARBA" id="ARBA00004651"/>
    </source>
</evidence>
<reference evidence="10 11" key="1">
    <citation type="submission" date="2023-07" db="EMBL/GenBank/DDBJ databases">
        <title>Genomic Encyclopedia of Type Strains, Phase IV (KMG-IV): sequencing the most valuable type-strain genomes for metagenomic binning, comparative biology and taxonomic classification.</title>
        <authorList>
            <person name="Goeker M."/>
        </authorList>
    </citation>
    <scope>NUCLEOTIDE SEQUENCE [LARGE SCALE GENOMIC DNA]</scope>
    <source>
        <strain evidence="10 11">DSM 5896</strain>
    </source>
</reference>
<keyword evidence="5" id="KW-0029">Amino-acid transport</keyword>
<keyword evidence="2" id="KW-0813">Transport</keyword>
<accession>A0ABU0F9K6</accession>
<feature type="transmembrane region" description="Helical" evidence="9">
    <location>
        <begin position="61"/>
        <end position="82"/>
    </location>
</feature>
<dbReference type="Proteomes" id="UP001237448">
    <property type="component" value="Unassembled WGS sequence"/>
</dbReference>
<comment type="similarity">
    <text evidence="8">Belongs to the binding-protein-dependent transport system permease family. LivHM subfamily.</text>
</comment>
<keyword evidence="4 9" id="KW-0812">Transmembrane</keyword>
<evidence type="ECO:0000256" key="8">
    <source>
        <dbReference type="ARBA" id="ARBA00037998"/>
    </source>
</evidence>